<keyword evidence="2" id="KW-0812">Transmembrane</keyword>
<dbReference type="InterPro" id="IPR051656">
    <property type="entry name" value="LEM_domain"/>
</dbReference>
<feature type="transmembrane region" description="Helical" evidence="2">
    <location>
        <begin position="342"/>
        <end position="360"/>
    </location>
</feature>
<dbReference type="PROSITE" id="PS50954">
    <property type="entry name" value="LEM"/>
    <property type="match status" value="2"/>
</dbReference>
<dbReference type="PANTHER" id="PTHR12019">
    <property type="entry name" value="LAMINA-ASSOCIATED POLYPEPTIDE THYMOPOIETIN"/>
    <property type="match status" value="1"/>
</dbReference>
<keyword evidence="5" id="KW-1185">Reference proteome</keyword>
<accession>A0A813WWX5</accession>
<dbReference type="SMART" id="SM00540">
    <property type="entry name" value="LEM"/>
    <property type="match status" value="2"/>
</dbReference>
<keyword evidence="2" id="KW-0472">Membrane</keyword>
<evidence type="ECO:0000313" key="5">
    <source>
        <dbReference type="Proteomes" id="UP000663879"/>
    </source>
</evidence>
<proteinExistence type="predicted"/>
<evidence type="ECO:0000256" key="1">
    <source>
        <dbReference type="SAM" id="MobiDB-lite"/>
    </source>
</evidence>
<dbReference type="InterPro" id="IPR011015">
    <property type="entry name" value="LEM/LEM-like_dom_sf"/>
</dbReference>
<evidence type="ECO:0000259" key="3">
    <source>
        <dbReference type="PROSITE" id="PS50954"/>
    </source>
</evidence>
<feature type="region of interest" description="Disordered" evidence="1">
    <location>
        <begin position="244"/>
        <end position="269"/>
    </location>
</feature>
<dbReference type="EMBL" id="CAJNOC010001349">
    <property type="protein sequence ID" value="CAF0857057.1"/>
    <property type="molecule type" value="Genomic_DNA"/>
</dbReference>
<dbReference type="SUPFAM" id="SSF63451">
    <property type="entry name" value="LEM domain"/>
    <property type="match status" value="2"/>
</dbReference>
<reference evidence="4" key="1">
    <citation type="submission" date="2021-02" db="EMBL/GenBank/DDBJ databases">
        <authorList>
            <person name="Nowell W R."/>
        </authorList>
    </citation>
    <scope>NUCLEOTIDE SEQUENCE</scope>
    <source>
        <strain evidence="4">Ploen Becks lab</strain>
    </source>
</reference>
<gene>
    <name evidence="4" type="ORF">OXX778_LOCUS9249</name>
</gene>
<name>A0A813WWX5_9BILA</name>
<dbReference type="PANTHER" id="PTHR12019:SF9">
    <property type="entry name" value="THYMOPOIETIN"/>
    <property type="match status" value="1"/>
</dbReference>
<feature type="region of interest" description="Disordered" evidence="1">
    <location>
        <begin position="194"/>
        <end position="220"/>
    </location>
</feature>
<keyword evidence="2" id="KW-1133">Transmembrane helix</keyword>
<sequence>MLTREDVAKLTNDELHRELKSRGINPGPVSPTTRSIYEKKLIKMLKEVKIPGQPTLNEETVSNLTNDQLYAELKLRGANLGPVSPTTRSIYEKKLLQLLKETKIPGQPSYTQSISPTSRAIYQNISQESNKNTQIPSNSNTYNQRPLEIFTMETNSNTYDEVDDDIPIPISNKSTQKSLYPPLIFKLINNDQNDNYCEKRPQSGPNEKSKASNFSLNNDNDHDSFMKTNNFELTNRLPNPFNKFTHPNERNNGSYLDYVNPRPKNNLINRKQNVDPKLMLNEFRTDYMERNWNPISSTSSSSSLYHEPPPPQPGSRNSSPGGPITKPVKEVQFDWANFLLSYWRFVFSILIFLIVISWTFSSVDNDNPIDA</sequence>
<dbReference type="Proteomes" id="UP000663879">
    <property type="component" value="Unassembled WGS sequence"/>
</dbReference>
<dbReference type="CDD" id="cd12940">
    <property type="entry name" value="LEM_LAP2_LEMD1"/>
    <property type="match status" value="1"/>
</dbReference>
<dbReference type="Gene3D" id="1.10.720.40">
    <property type="match status" value="2"/>
</dbReference>
<feature type="domain" description="LEM" evidence="3">
    <location>
        <begin position="58"/>
        <end position="102"/>
    </location>
</feature>
<feature type="region of interest" description="Disordered" evidence="1">
    <location>
        <begin position="297"/>
        <end position="323"/>
    </location>
</feature>
<dbReference type="Pfam" id="PF03020">
    <property type="entry name" value="LEM"/>
    <property type="match status" value="2"/>
</dbReference>
<dbReference type="CDD" id="cd12934">
    <property type="entry name" value="LEM"/>
    <property type="match status" value="1"/>
</dbReference>
<feature type="domain" description="LEM" evidence="3">
    <location>
        <begin position="4"/>
        <end position="48"/>
    </location>
</feature>
<feature type="compositionally biased region" description="Polar residues" evidence="1">
    <location>
        <begin position="203"/>
        <end position="218"/>
    </location>
</feature>
<dbReference type="AlphaFoldDB" id="A0A813WWX5"/>
<dbReference type="InterPro" id="IPR003887">
    <property type="entry name" value="LEM_dom"/>
</dbReference>
<protein>
    <recommendedName>
        <fullName evidence="3">LEM domain-containing protein</fullName>
    </recommendedName>
</protein>
<dbReference type="FunFam" id="1.10.720.40:FF:000001">
    <property type="entry name" value="LEM domain containing 2, isoform CRA_a"/>
    <property type="match status" value="2"/>
</dbReference>
<evidence type="ECO:0000313" key="4">
    <source>
        <dbReference type="EMBL" id="CAF0857057.1"/>
    </source>
</evidence>
<dbReference type="OrthoDB" id="6363067at2759"/>
<organism evidence="4 5">
    <name type="scientific">Brachionus calyciflorus</name>
    <dbReference type="NCBI Taxonomy" id="104777"/>
    <lineage>
        <taxon>Eukaryota</taxon>
        <taxon>Metazoa</taxon>
        <taxon>Spiralia</taxon>
        <taxon>Gnathifera</taxon>
        <taxon>Rotifera</taxon>
        <taxon>Eurotatoria</taxon>
        <taxon>Monogononta</taxon>
        <taxon>Pseudotrocha</taxon>
        <taxon>Ploima</taxon>
        <taxon>Brachionidae</taxon>
        <taxon>Brachionus</taxon>
    </lineage>
</organism>
<evidence type="ECO:0000256" key="2">
    <source>
        <dbReference type="SAM" id="Phobius"/>
    </source>
</evidence>
<comment type="caution">
    <text evidence="4">The sequence shown here is derived from an EMBL/GenBank/DDBJ whole genome shotgun (WGS) entry which is preliminary data.</text>
</comment>